<evidence type="ECO:0000256" key="2">
    <source>
        <dbReference type="PIRSR" id="PIRSR602401-1"/>
    </source>
</evidence>
<dbReference type="eggNOG" id="KOG0157">
    <property type="taxonomic scope" value="Eukaryota"/>
</dbReference>
<name>H2ZGR1_CIOSA</name>
<evidence type="ECO:0000256" key="3">
    <source>
        <dbReference type="RuleBase" id="RU000461"/>
    </source>
</evidence>
<dbReference type="GO" id="GO:0005506">
    <property type="term" value="F:iron ion binding"/>
    <property type="evidence" value="ECO:0007669"/>
    <property type="project" value="InterPro"/>
</dbReference>
<dbReference type="InterPro" id="IPR036396">
    <property type="entry name" value="Cyt_P450_sf"/>
</dbReference>
<dbReference type="PRINTS" id="PR00385">
    <property type="entry name" value="P450"/>
</dbReference>
<accession>H2ZGR1</accession>
<proteinExistence type="inferred from homology"/>
<dbReference type="PANTHER" id="PTHR24291">
    <property type="entry name" value="CYTOCHROME P450 FAMILY 4"/>
    <property type="match status" value="1"/>
</dbReference>
<dbReference type="PRINTS" id="PR00463">
    <property type="entry name" value="EP450I"/>
</dbReference>
<keyword evidence="3" id="KW-0560">Oxidoreductase</keyword>
<dbReference type="Gene3D" id="1.10.630.10">
    <property type="entry name" value="Cytochrome P450"/>
    <property type="match status" value="1"/>
</dbReference>
<keyword evidence="3" id="KW-0503">Monooxygenase</keyword>
<feature type="transmembrane region" description="Helical" evidence="4">
    <location>
        <begin position="12"/>
        <end position="42"/>
    </location>
</feature>
<keyword evidence="4" id="KW-1133">Transmembrane helix</keyword>
<dbReference type="STRING" id="51511.ENSCSAVP00000016777"/>
<sequence length="516" mass="59481">ADKIPIQKIKMVWFGIQGVVTSSVFGDLLLLICMAIVIYNYVTPAVKTYQASNKTAKKIGKVKKHWFWGNLKMFPANKQGLMKRVALTLDNPAWVANWMGPIICEVVLHHADTAITMLSSAAPKNRTGYRFLRPWIGDGLLTSSGKKWQRNRRLLTPAFHFEILKPYGDVFNECVKVMLDKWEAGPNNQVEIYNDLSLMTLDTMLQCAMSNKSNCQKIGNEYIEAVHDLSMFTIQRAHSPLMHIDWIYWLSREGRKCKKALDIVHRQSEKVISERKKVLLMNTGESDRRRNKRKHLDFLDILLQTKDEDGMGLSDKEIQEEVDTFLFEGHDTTASGIAWALYNLASNENCQDKCREELRRVVGEKENIDWDDLSKLPYLTMCIKESLRLYPPVPFIGRELKEPLHRQQLKQNPKLLFIFSHCTENVHVWESPNEYNPERFNPENIKGRSPHAYLPFSAGPRNCIGQNFALNELKISIGQTIRRFKLYTDETTPTPIIKPALVLRPTNGIHIKFQPV</sequence>
<dbReference type="InterPro" id="IPR002401">
    <property type="entry name" value="Cyt_P450_E_grp-I"/>
</dbReference>
<dbReference type="InterPro" id="IPR001128">
    <property type="entry name" value="Cyt_P450"/>
</dbReference>
<reference evidence="6" key="1">
    <citation type="submission" date="2003-08" db="EMBL/GenBank/DDBJ databases">
        <authorList>
            <person name="Birren B."/>
            <person name="Nusbaum C."/>
            <person name="Abebe A."/>
            <person name="Abouelleil A."/>
            <person name="Adekoya E."/>
            <person name="Ait-zahra M."/>
            <person name="Allen N."/>
            <person name="Allen T."/>
            <person name="An P."/>
            <person name="Anderson M."/>
            <person name="Anderson S."/>
            <person name="Arachchi H."/>
            <person name="Armbruster J."/>
            <person name="Bachantsang P."/>
            <person name="Baldwin J."/>
            <person name="Barry A."/>
            <person name="Bayul T."/>
            <person name="Blitshsteyn B."/>
            <person name="Bloom T."/>
            <person name="Blye J."/>
            <person name="Boguslavskiy L."/>
            <person name="Borowsky M."/>
            <person name="Boukhgalter B."/>
            <person name="Brunache A."/>
            <person name="Butler J."/>
            <person name="Calixte N."/>
            <person name="Calvo S."/>
            <person name="Camarata J."/>
            <person name="Campo K."/>
            <person name="Chang J."/>
            <person name="Cheshatsang Y."/>
            <person name="Citroen M."/>
            <person name="Collymore A."/>
            <person name="Considine T."/>
            <person name="Cook A."/>
            <person name="Cooke P."/>
            <person name="Corum B."/>
            <person name="Cuomo C."/>
            <person name="David R."/>
            <person name="Dawoe T."/>
            <person name="Degray S."/>
            <person name="Dodge S."/>
            <person name="Dooley K."/>
            <person name="Dorje P."/>
            <person name="Dorjee K."/>
            <person name="Dorris L."/>
            <person name="Duffey N."/>
            <person name="Dupes A."/>
            <person name="Elkins T."/>
            <person name="Engels R."/>
            <person name="Erickson J."/>
            <person name="Farina A."/>
            <person name="Faro S."/>
            <person name="Ferreira P."/>
            <person name="Fischer H."/>
            <person name="Fitzgerald M."/>
            <person name="Foley K."/>
            <person name="Gage D."/>
            <person name="Galagan J."/>
            <person name="Gearin G."/>
            <person name="Gnerre S."/>
            <person name="Gnirke A."/>
            <person name="Goyette A."/>
            <person name="Graham J."/>
            <person name="Grandbois E."/>
            <person name="Gyaltsen K."/>
            <person name="Hafez N."/>
            <person name="Hagopian D."/>
            <person name="Hagos B."/>
            <person name="Hall J."/>
            <person name="Hatcher B."/>
            <person name="Heller A."/>
            <person name="Higgins H."/>
            <person name="Honan T."/>
            <person name="Horn A."/>
            <person name="Houde N."/>
            <person name="Hughes L."/>
            <person name="Hulme W."/>
            <person name="Husby E."/>
            <person name="Iliev I."/>
            <person name="Jaffe D."/>
            <person name="Jones C."/>
            <person name="Kamal M."/>
            <person name="Kamat A."/>
            <person name="Kamvysselis M."/>
            <person name="Karlsson E."/>
            <person name="Kells C."/>
            <person name="Kieu A."/>
            <person name="Kisner P."/>
            <person name="Kodira C."/>
            <person name="Kulbokas E."/>
            <person name="Labutti K."/>
            <person name="Lama D."/>
            <person name="Landers T."/>
            <person name="Leger J."/>
            <person name="Levine S."/>
            <person name="Lewis D."/>
            <person name="Lewis T."/>
            <person name="Lindblad-toh K."/>
            <person name="Liu X."/>
            <person name="Lokyitsang T."/>
            <person name="Lokyitsang Y."/>
            <person name="Lucien O."/>
            <person name="Lui A."/>
            <person name="Ma L.J."/>
            <person name="Mabbitt R."/>
            <person name="Macdonald J."/>
            <person name="Maclean C."/>
            <person name="Major J."/>
            <person name="Manning J."/>
            <person name="Marabella R."/>
            <person name="Maru K."/>
            <person name="Matthews C."/>
            <person name="Mauceli E."/>
            <person name="Mccarthy M."/>
            <person name="Mcdonough S."/>
            <person name="Mcghee T."/>
            <person name="Meldrim J."/>
            <person name="Meneus L."/>
            <person name="Mesirov J."/>
            <person name="Mihalev A."/>
            <person name="Mihova T."/>
            <person name="Mikkelsen T."/>
            <person name="Mlenga V."/>
            <person name="Moru K."/>
            <person name="Mozes J."/>
            <person name="Mulrain L."/>
            <person name="Munson G."/>
            <person name="Naylor J."/>
            <person name="Newes C."/>
            <person name="Nguyen C."/>
            <person name="Nguyen N."/>
            <person name="Nguyen T."/>
            <person name="Nicol R."/>
            <person name="Nielsen C."/>
            <person name="Nizzari M."/>
            <person name="Norbu C."/>
            <person name="Norbu N."/>
            <person name="O'donnell P."/>
            <person name="Okoawo O."/>
            <person name="O'leary S."/>
            <person name="Omotosho B."/>
            <person name="O'neill K."/>
            <person name="Osman S."/>
            <person name="Parker S."/>
            <person name="Perrin D."/>
            <person name="Phunkhang P."/>
            <person name="Piqani B."/>
            <person name="Purcell S."/>
            <person name="Rachupka T."/>
            <person name="Ramasamy U."/>
            <person name="Rameau R."/>
            <person name="Ray V."/>
            <person name="Raymond C."/>
            <person name="Retta R."/>
            <person name="Richardson S."/>
            <person name="Rise C."/>
            <person name="Rodriguez J."/>
            <person name="Rogers J."/>
            <person name="Rogov P."/>
            <person name="Rutman M."/>
            <person name="Schupbach R."/>
            <person name="Seaman C."/>
            <person name="Settipalli S."/>
            <person name="Sharpe T."/>
            <person name="Sheridan J."/>
            <person name="Sherpa N."/>
            <person name="Shi J."/>
            <person name="Smirnov S."/>
            <person name="Smith C."/>
            <person name="Sougnez C."/>
            <person name="Spencer B."/>
            <person name="Stalker J."/>
            <person name="Stange-thomann N."/>
            <person name="Stavropoulos S."/>
            <person name="Stetson K."/>
            <person name="Stone C."/>
            <person name="Stone S."/>
            <person name="Stubbs M."/>
            <person name="Talamas J."/>
            <person name="Tchuinga P."/>
            <person name="Tenzing P."/>
            <person name="Tesfaye S."/>
            <person name="Theodore J."/>
            <person name="Thoulutsang Y."/>
            <person name="Topham K."/>
            <person name="Towey S."/>
            <person name="Tsamla T."/>
            <person name="Tsomo N."/>
            <person name="Vallee D."/>
            <person name="Vassiliev H."/>
            <person name="Venkataraman V."/>
            <person name="Vinson J."/>
            <person name="Vo A."/>
            <person name="Wade C."/>
            <person name="Wang S."/>
            <person name="Wangchuk T."/>
            <person name="Wangdi T."/>
            <person name="Whittaker C."/>
            <person name="Wilkinson J."/>
            <person name="Wu Y."/>
            <person name="Wyman D."/>
            <person name="Yadav S."/>
            <person name="Yang S."/>
            <person name="Yang X."/>
            <person name="Yeager S."/>
            <person name="Yee E."/>
            <person name="Young G."/>
            <person name="Zainoun J."/>
            <person name="Zembeck L."/>
            <person name="Zimmer A."/>
            <person name="Zody M."/>
            <person name="Lander E."/>
        </authorList>
    </citation>
    <scope>NUCLEOTIDE SEQUENCE [LARGE SCALE GENOMIC DNA]</scope>
</reference>
<keyword evidence="2 3" id="KW-0349">Heme</keyword>
<comment type="cofactor">
    <cofactor evidence="2">
        <name>heme</name>
        <dbReference type="ChEBI" id="CHEBI:30413"/>
    </cofactor>
</comment>
<dbReference type="HOGENOM" id="CLU_001570_5_1_1"/>
<dbReference type="Pfam" id="PF00067">
    <property type="entry name" value="p450"/>
    <property type="match status" value="1"/>
</dbReference>
<dbReference type="AlphaFoldDB" id="H2ZGR1"/>
<dbReference type="CDD" id="cd20659">
    <property type="entry name" value="CYP4B_4F-like"/>
    <property type="match status" value="1"/>
</dbReference>
<dbReference type="Ensembl" id="ENSCSAVT00000016959.1">
    <property type="protein sequence ID" value="ENSCSAVP00000016777.1"/>
    <property type="gene ID" value="ENSCSAVG00000009871.1"/>
</dbReference>
<keyword evidence="4" id="KW-0472">Membrane</keyword>
<dbReference type="InParanoid" id="H2ZGR1"/>
<evidence type="ECO:0000313" key="6">
    <source>
        <dbReference type="Proteomes" id="UP000007875"/>
    </source>
</evidence>
<reference evidence="5" key="3">
    <citation type="submission" date="2025-09" db="UniProtKB">
        <authorList>
            <consortium name="Ensembl"/>
        </authorList>
    </citation>
    <scope>IDENTIFICATION</scope>
</reference>
<dbReference type="InterPro" id="IPR017972">
    <property type="entry name" value="Cyt_P450_CS"/>
</dbReference>
<evidence type="ECO:0000256" key="1">
    <source>
        <dbReference type="ARBA" id="ARBA00010617"/>
    </source>
</evidence>
<organism evidence="5 6">
    <name type="scientific">Ciona savignyi</name>
    <name type="common">Pacific transparent sea squirt</name>
    <dbReference type="NCBI Taxonomy" id="51511"/>
    <lineage>
        <taxon>Eukaryota</taxon>
        <taxon>Metazoa</taxon>
        <taxon>Chordata</taxon>
        <taxon>Tunicata</taxon>
        <taxon>Ascidiacea</taxon>
        <taxon>Phlebobranchia</taxon>
        <taxon>Cionidae</taxon>
        <taxon>Ciona</taxon>
    </lineage>
</organism>
<dbReference type="OMA" id="QCAISCE"/>
<keyword evidence="6" id="KW-1185">Reference proteome</keyword>
<dbReference type="PANTHER" id="PTHR24291:SF201">
    <property type="entry name" value="CYTOCHROME P450, FAMILY 4, SUBFAMILY B, POLYPEPTIDE 7"/>
    <property type="match status" value="1"/>
</dbReference>
<dbReference type="PROSITE" id="PS00086">
    <property type="entry name" value="CYTOCHROME_P450"/>
    <property type="match status" value="1"/>
</dbReference>
<evidence type="ECO:0000313" key="5">
    <source>
        <dbReference type="Ensembl" id="ENSCSAVP00000016777.1"/>
    </source>
</evidence>
<reference evidence="5" key="2">
    <citation type="submission" date="2025-08" db="UniProtKB">
        <authorList>
            <consortium name="Ensembl"/>
        </authorList>
    </citation>
    <scope>IDENTIFICATION</scope>
</reference>
<dbReference type="GeneTree" id="ENSGT00940000161527"/>
<keyword evidence="2 3" id="KW-0408">Iron</keyword>
<dbReference type="Proteomes" id="UP000007875">
    <property type="component" value="Unassembled WGS sequence"/>
</dbReference>
<dbReference type="GO" id="GO:0020037">
    <property type="term" value="F:heme binding"/>
    <property type="evidence" value="ECO:0007669"/>
    <property type="project" value="InterPro"/>
</dbReference>
<evidence type="ECO:0000256" key="4">
    <source>
        <dbReference type="SAM" id="Phobius"/>
    </source>
</evidence>
<keyword evidence="4" id="KW-0812">Transmembrane</keyword>
<dbReference type="InterPro" id="IPR050196">
    <property type="entry name" value="Cytochrome_P450_Monoox"/>
</dbReference>
<dbReference type="SUPFAM" id="SSF48264">
    <property type="entry name" value="Cytochrome P450"/>
    <property type="match status" value="1"/>
</dbReference>
<feature type="binding site" description="axial binding residue" evidence="2">
    <location>
        <position position="463"/>
    </location>
    <ligand>
        <name>heme</name>
        <dbReference type="ChEBI" id="CHEBI:30413"/>
    </ligand>
    <ligandPart>
        <name>Fe</name>
        <dbReference type="ChEBI" id="CHEBI:18248"/>
    </ligandPart>
</feature>
<comment type="similarity">
    <text evidence="1 3">Belongs to the cytochrome P450 family.</text>
</comment>
<protein>
    <submittedName>
        <fullName evidence="5">Uncharacterized protein</fullName>
    </submittedName>
</protein>
<dbReference type="GO" id="GO:0004497">
    <property type="term" value="F:monooxygenase activity"/>
    <property type="evidence" value="ECO:0007669"/>
    <property type="project" value="UniProtKB-KW"/>
</dbReference>
<dbReference type="GO" id="GO:0016705">
    <property type="term" value="F:oxidoreductase activity, acting on paired donors, with incorporation or reduction of molecular oxygen"/>
    <property type="evidence" value="ECO:0007669"/>
    <property type="project" value="InterPro"/>
</dbReference>
<keyword evidence="2 3" id="KW-0479">Metal-binding</keyword>